<evidence type="ECO:0000313" key="2">
    <source>
        <dbReference type="Proteomes" id="UP001187192"/>
    </source>
</evidence>
<name>A0AA88JC12_FICCA</name>
<dbReference type="Pfam" id="PF08284">
    <property type="entry name" value="RVP_2"/>
    <property type="match status" value="1"/>
</dbReference>
<accession>A0AA88JC12</accession>
<dbReference type="Proteomes" id="UP001187192">
    <property type="component" value="Unassembled WGS sequence"/>
</dbReference>
<feature type="non-terminal residue" evidence="1">
    <location>
        <position position="84"/>
    </location>
</feature>
<proteinExistence type="predicted"/>
<sequence>MDLVVIKLQDYDVVLRMDFLGKYNAKNDCRKRYVIFSPYGEEEFKFYGQSRSSATRLVSAMKAWKMLANGCQGYLANMVDKDQE</sequence>
<comment type="caution">
    <text evidence="1">The sequence shown here is derived from an EMBL/GenBank/DDBJ whole genome shotgun (WGS) entry which is preliminary data.</text>
</comment>
<dbReference type="EMBL" id="BTGU01013880">
    <property type="protein sequence ID" value="GMN71268.1"/>
    <property type="molecule type" value="Genomic_DNA"/>
</dbReference>
<dbReference type="AlphaFoldDB" id="A0AA88JC12"/>
<protein>
    <submittedName>
        <fullName evidence="1">Uncharacterized protein</fullName>
    </submittedName>
</protein>
<reference evidence="1" key="1">
    <citation type="submission" date="2023-07" db="EMBL/GenBank/DDBJ databases">
        <title>draft genome sequence of fig (Ficus carica).</title>
        <authorList>
            <person name="Takahashi T."/>
            <person name="Nishimura K."/>
        </authorList>
    </citation>
    <scope>NUCLEOTIDE SEQUENCE</scope>
</reference>
<gene>
    <name evidence="1" type="ORF">TIFTF001_054065</name>
</gene>
<keyword evidence="2" id="KW-1185">Reference proteome</keyword>
<organism evidence="1 2">
    <name type="scientific">Ficus carica</name>
    <name type="common">Common fig</name>
    <dbReference type="NCBI Taxonomy" id="3494"/>
    <lineage>
        <taxon>Eukaryota</taxon>
        <taxon>Viridiplantae</taxon>
        <taxon>Streptophyta</taxon>
        <taxon>Embryophyta</taxon>
        <taxon>Tracheophyta</taxon>
        <taxon>Spermatophyta</taxon>
        <taxon>Magnoliopsida</taxon>
        <taxon>eudicotyledons</taxon>
        <taxon>Gunneridae</taxon>
        <taxon>Pentapetalae</taxon>
        <taxon>rosids</taxon>
        <taxon>fabids</taxon>
        <taxon>Rosales</taxon>
        <taxon>Moraceae</taxon>
        <taxon>Ficeae</taxon>
        <taxon>Ficus</taxon>
    </lineage>
</organism>
<evidence type="ECO:0000313" key="1">
    <source>
        <dbReference type="EMBL" id="GMN71268.1"/>
    </source>
</evidence>